<reference evidence="1 2" key="2">
    <citation type="submission" date="2019-01" db="EMBL/GenBank/DDBJ databases">
        <title>Tautonia sociabilis, a novel thermotolerant planctomycete of Isosphaeraceae family, isolated from a 4000 m deep subterranean habitat.</title>
        <authorList>
            <person name="Kovaleva O.L."/>
            <person name="Elcheninov A.G."/>
            <person name="Van Heerden E."/>
            <person name="Toshchakov S.V."/>
            <person name="Novikov A."/>
            <person name="Bonch-Osmolovskaya E.A."/>
            <person name="Kublanov I.V."/>
        </authorList>
    </citation>
    <scope>NUCLEOTIDE SEQUENCE [LARGE SCALE GENOMIC DNA]</scope>
    <source>
        <strain evidence="1 2">GM2012</strain>
    </source>
</reference>
<dbReference type="EMBL" id="RYZH01000018">
    <property type="protein sequence ID" value="RUL87694.1"/>
    <property type="molecule type" value="Genomic_DNA"/>
</dbReference>
<proteinExistence type="predicted"/>
<evidence type="ECO:0000313" key="1">
    <source>
        <dbReference type="EMBL" id="RUL87694.1"/>
    </source>
</evidence>
<dbReference type="Pfam" id="PF07610">
    <property type="entry name" value="DUF1573"/>
    <property type="match status" value="1"/>
</dbReference>
<comment type="caution">
    <text evidence="1">The sequence shown here is derived from an EMBL/GenBank/DDBJ whole genome shotgun (WGS) entry which is preliminary data.</text>
</comment>
<organism evidence="1 2">
    <name type="scientific">Tautonia sociabilis</name>
    <dbReference type="NCBI Taxonomy" id="2080755"/>
    <lineage>
        <taxon>Bacteria</taxon>
        <taxon>Pseudomonadati</taxon>
        <taxon>Planctomycetota</taxon>
        <taxon>Planctomycetia</taxon>
        <taxon>Isosphaerales</taxon>
        <taxon>Isosphaeraceae</taxon>
        <taxon>Tautonia</taxon>
    </lineage>
</organism>
<evidence type="ECO:0000313" key="2">
    <source>
        <dbReference type="Proteomes" id="UP000280296"/>
    </source>
</evidence>
<sequence>MVRWIILAVLVVLVAATVPLAVSYLPADVGSPVPSARLEEEAGPPPKAVVEGDDTFDFGLMSEEDEGERTWVIRNEGEGPLRLRFAEKPCTCTGVRIGPDQKSMVEGEEFVIEPGERAEISLVWETRQKIGAFSTFARFSTNDYEFNPSLTLNIKGLVTPSVVVDPNRLDLGTVPSDEEVSTDAVLFSPSTETLAITKGPSTSRPDTVVATIRPLSDEELRAFNEERAPMLINPPSQVSGGPPIGGDRKETPELRNGYLLTLTVKPGLPLGRFTDEVSLTTDHPIKPEVRIPVSGQVVGPIATMPERVYMPGVPSSRGRSTSVTVNVRNHDRTSFTIQLPEALQEVLEASIDPEPISPEGAEFRQYRLDLRVPKGARPGVHRGTVVLKTDHPQAEEVKIPVEVLIRGG</sequence>
<dbReference type="Gene3D" id="2.60.40.10">
    <property type="entry name" value="Immunoglobulins"/>
    <property type="match status" value="1"/>
</dbReference>
<dbReference type="Proteomes" id="UP000280296">
    <property type="component" value="Unassembled WGS sequence"/>
</dbReference>
<accession>A0A432MJV5</accession>
<dbReference type="RefSeq" id="WP_126725404.1">
    <property type="nucleotide sequence ID" value="NZ_RYZH01000018.1"/>
</dbReference>
<reference evidence="1 2" key="1">
    <citation type="submission" date="2018-12" db="EMBL/GenBank/DDBJ databases">
        <authorList>
            <person name="Toschakov S.V."/>
        </authorList>
    </citation>
    <scope>NUCLEOTIDE SEQUENCE [LARGE SCALE GENOMIC DNA]</scope>
    <source>
        <strain evidence="1 2">GM2012</strain>
    </source>
</reference>
<dbReference type="PANTHER" id="PTHR37833:SF1">
    <property type="entry name" value="SIGNAL PEPTIDE PROTEIN"/>
    <property type="match status" value="1"/>
</dbReference>
<name>A0A432MJV5_9BACT</name>
<dbReference type="AlphaFoldDB" id="A0A432MJV5"/>
<protein>
    <submittedName>
        <fullName evidence="1">DUF1573 domain-containing protein</fullName>
    </submittedName>
</protein>
<keyword evidence="2" id="KW-1185">Reference proteome</keyword>
<dbReference type="InterPro" id="IPR011467">
    <property type="entry name" value="DUF1573"/>
</dbReference>
<gene>
    <name evidence="1" type="ORF">TsocGM_10935</name>
</gene>
<dbReference type="PANTHER" id="PTHR37833">
    <property type="entry name" value="LIPOPROTEIN-RELATED"/>
    <property type="match status" value="1"/>
</dbReference>
<dbReference type="InterPro" id="IPR013783">
    <property type="entry name" value="Ig-like_fold"/>
</dbReference>
<dbReference type="OrthoDB" id="215317at2"/>